<evidence type="ECO:0000313" key="3">
    <source>
        <dbReference type="EMBL" id="KAF9513980.1"/>
    </source>
</evidence>
<gene>
    <name evidence="3" type="ORF">BS47DRAFT_1392872</name>
</gene>
<comment type="caution">
    <text evidence="3">The sequence shown here is derived from an EMBL/GenBank/DDBJ whole genome shotgun (WGS) entry which is preliminary data.</text>
</comment>
<organism evidence="3 4">
    <name type="scientific">Hydnum rufescens UP504</name>
    <dbReference type="NCBI Taxonomy" id="1448309"/>
    <lineage>
        <taxon>Eukaryota</taxon>
        <taxon>Fungi</taxon>
        <taxon>Dikarya</taxon>
        <taxon>Basidiomycota</taxon>
        <taxon>Agaricomycotina</taxon>
        <taxon>Agaricomycetes</taxon>
        <taxon>Cantharellales</taxon>
        <taxon>Hydnaceae</taxon>
        <taxon>Hydnum</taxon>
    </lineage>
</organism>
<evidence type="ECO:0000313" key="4">
    <source>
        <dbReference type="Proteomes" id="UP000886523"/>
    </source>
</evidence>
<evidence type="ECO:0000256" key="1">
    <source>
        <dbReference type="SAM" id="Coils"/>
    </source>
</evidence>
<name>A0A9P6AY20_9AGAM</name>
<sequence>MWVQNEFVVECGVTLWHGSDDRATADPGICRLLSPEMSTVESTFSASSEPYNTTESVFDAHEMTFDRDGDYYVDKETEIDELKDRVIELEDEYVPGTMPGNALGNMPGKTPGNTPGNTTGSPHQAQLERERNLRSSAEKHVETLLEITKKRSFSKSSQDYMRDLQERIRQYQHDLEDAKEEVDYWKNGLKELITRADCGIQGVTIHDQTSALNDA</sequence>
<dbReference type="EMBL" id="MU128966">
    <property type="protein sequence ID" value="KAF9513980.1"/>
    <property type="molecule type" value="Genomic_DNA"/>
</dbReference>
<dbReference type="AlphaFoldDB" id="A0A9P6AY20"/>
<feature type="coiled-coil region" evidence="1">
    <location>
        <begin position="161"/>
        <end position="195"/>
    </location>
</feature>
<reference evidence="3" key="1">
    <citation type="journal article" date="2020" name="Nat. Commun.">
        <title>Large-scale genome sequencing of mycorrhizal fungi provides insights into the early evolution of symbiotic traits.</title>
        <authorList>
            <person name="Miyauchi S."/>
            <person name="Kiss E."/>
            <person name="Kuo A."/>
            <person name="Drula E."/>
            <person name="Kohler A."/>
            <person name="Sanchez-Garcia M."/>
            <person name="Morin E."/>
            <person name="Andreopoulos B."/>
            <person name="Barry K.W."/>
            <person name="Bonito G."/>
            <person name="Buee M."/>
            <person name="Carver A."/>
            <person name="Chen C."/>
            <person name="Cichocki N."/>
            <person name="Clum A."/>
            <person name="Culley D."/>
            <person name="Crous P.W."/>
            <person name="Fauchery L."/>
            <person name="Girlanda M."/>
            <person name="Hayes R.D."/>
            <person name="Keri Z."/>
            <person name="LaButti K."/>
            <person name="Lipzen A."/>
            <person name="Lombard V."/>
            <person name="Magnuson J."/>
            <person name="Maillard F."/>
            <person name="Murat C."/>
            <person name="Nolan M."/>
            <person name="Ohm R.A."/>
            <person name="Pangilinan J."/>
            <person name="Pereira M.F."/>
            <person name="Perotto S."/>
            <person name="Peter M."/>
            <person name="Pfister S."/>
            <person name="Riley R."/>
            <person name="Sitrit Y."/>
            <person name="Stielow J.B."/>
            <person name="Szollosi G."/>
            <person name="Zifcakova L."/>
            <person name="Stursova M."/>
            <person name="Spatafora J.W."/>
            <person name="Tedersoo L."/>
            <person name="Vaario L.M."/>
            <person name="Yamada A."/>
            <person name="Yan M."/>
            <person name="Wang P."/>
            <person name="Xu J."/>
            <person name="Bruns T."/>
            <person name="Baldrian P."/>
            <person name="Vilgalys R."/>
            <person name="Dunand C."/>
            <person name="Henrissat B."/>
            <person name="Grigoriev I.V."/>
            <person name="Hibbett D."/>
            <person name="Nagy L.G."/>
            <person name="Martin F.M."/>
        </authorList>
    </citation>
    <scope>NUCLEOTIDE SEQUENCE</scope>
    <source>
        <strain evidence="3">UP504</strain>
    </source>
</reference>
<evidence type="ECO:0000256" key="2">
    <source>
        <dbReference type="SAM" id="MobiDB-lite"/>
    </source>
</evidence>
<proteinExistence type="predicted"/>
<keyword evidence="1" id="KW-0175">Coiled coil</keyword>
<accession>A0A9P6AY20</accession>
<keyword evidence="4" id="KW-1185">Reference proteome</keyword>
<feature type="compositionally biased region" description="Low complexity" evidence="2">
    <location>
        <begin position="104"/>
        <end position="122"/>
    </location>
</feature>
<dbReference type="Proteomes" id="UP000886523">
    <property type="component" value="Unassembled WGS sequence"/>
</dbReference>
<protein>
    <submittedName>
        <fullName evidence="3">Uncharacterized protein</fullName>
    </submittedName>
</protein>
<feature type="region of interest" description="Disordered" evidence="2">
    <location>
        <begin position="98"/>
        <end position="125"/>
    </location>
</feature>